<evidence type="ECO:0000256" key="1">
    <source>
        <dbReference type="ARBA" id="ARBA00004686"/>
    </source>
</evidence>
<gene>
    <name evidence="12 16" type="primary">purM</name>
    <name evidence="16" type="ORF">SPF06_04210</name>
</gene>
<comment type="subcellular location">
    <subcellularLocation>
        <location evidence="12">Cytoplasm</location>
    </subcellularLocation>
</comment>
<dbReference type="HAMAP" id="MF_00741">
    <property type="entry name" value="AIRS"/>
    <property type="match status" value="1"/>
</dbReference>
<organism evidence="16 17">
    <name type="scientific">Sinomonas terricola</name>
    <dbReference type="NCBI Taxonomy" id="3110330"/>
    <lineage>
        <taxon>Bacteria</taxon>
        <taxon>Bacillati</taxon>
        <taxon>Actinomycetota</taxon>
        <taxon>Actinomycetes</taxon>
        <taxon>Micrococcales</taxon>
        <taxon>Micrococcaceae</taxon>
        <taxon>Sinomonas</taxon>
    </lineage>
</organism>
<evidence type="ECO:0000256" key="2">
    <source>
        <dbReference type="ARBA" id="ARBA00010280"/>
    </source>
</evidence>
<evidence type="ECO:0000256" key="12">
    <source>
        <dbReference type="HAMAP-Rule" id="MF_00741"/>
    </source>
</evidence>
<dbReference type="InterPro" id="IPR010918">
    <property type="entry name" value="PurM-like_C_dom"/>
</dbReference>
<evidence type="ECO:0000256" key="10">
    <source>
        <dbReference type="ARBA" id="ARBA00033093"/>
    </source>
</evidence>
<comment type="pathway">
    <text evidence="1 12">Purine metabolism; IMP biosynthesis via de novo pathway; 5-amino-1-(5-phospho-D-ribosyl)imidazole from N(2)-formyl-N(1)-(5-phospho-D-ribosyl)glycinamide: step 2/2.</text>
</comment>
<evidence type="ECO:0000259" key="15">
    <source>
        <dbReference type="Pfam" id="PF02769"/>
    </source>
</evidence>
<evidence type="ECO:0000256" key="11">
    <source>
        <dbReference type="ARBA" id="ARBA00049057"/>
    </source>
</evidence>
<protein>
    <recommendedName>
        <fullName evidence="4 12">Phosphoribosylformylglycinamidine cyclo-ligase</fullName>
        <ecNumber evidence="3 12">6.3.3.1</ecNumber>
    </recommendedName>
    <alternativeName>
        <fullName evidence="9 12">AIR synthase</fullName>
    </alternativeName>
    <alternativeName>
        <fullName evidence="10 12">AIRS</fullName>
    </alternativeName>
    <alternativeName>
        <fullName evidence="8 12">Phosphoribosyl-aminoimidazole synthetase</fullName>
    </alternativeName>
</protein>
<feature type="domain" description="PurM-like C-terminal" evidence="15">
    <location>
        <begin position="200"/>
        <end position="374"/>
    </location>
</feature>
<dbReference type="RefSeq" id="WP_323277664.1">
    <property type="nucleotide sequence ID" value="NZ_JAYGGQ010000001.1"/>
</dbReference>
<accession>A0ABU5T2N5</accession>
<comment type="caution">
    <text evidence="16">The sequence shown here is derived from an EMBL/GenBank/DDBJ whole genome shotgun (WGS) entry which is preliminary data.</text>
</comment>
<dbReference type="PANTHER" id="PTHR10520:SF12">
    <property type="entry name" value="TRIFUNCTIONAL PURINE BIOSYNTHETIC PROTEIN ADENOSINE-3"/>
    <property type="match status" value="1"/>
</dbReference>
<sequence length="401" mass="40763">MNAPTPALPPQPAATQSTGPDSPTRPSLTYAAAGVDVEAGDRAVELMKDAVKATHSASVLGGVGGFAGLFDVSRLLTYRRPLLATSTDGVGTKVAIAQAMDVHDTIGFDLVGMVVDDIVVVGAEPLYMTDYIACGKVVPERIADIVRGIAAACSVAGTALVGGETAEHPGLLGESEYDVAGAATGVVEADALLGPERVRTGDVVIAMASSGIHSNGYSLVRRVINHAGWALDRQVSELGRTLGEELLEPTRVYAGDCLDLVRTLNPASAAGADLALRGFSHVTGGGLAANLARVLPKGLLATVDRSTWELPAVFKLVAELGGVPQADLERTLNLGVGMVAIVAPSAADAALARLAERGVPAWVMGTVGADDGVFGTAGNPDYVQGAKGVDGGAVRLVNAYA</sequence>
<dbReference type="InterPro" id="IPR036921">
    <property type="entry name" value="PurM-like_N_sf"/>
</dbReference>
<dbReference type="EMBL" id="JAYGGQ010000001">
    <property type="protein sequence ID" value="MEA5453919.1"/>
    <property type="molecule type" value="Genomic_DNA"/>
</dbReference>
<evidence type="ECO:0000256" key="5">
    <source>
        <dbReference type="ARBA" id="ARBA00022598"/>
    </source>
</evidence>
<keyword evidence="17" id="KW-1185">Reference proteome</keyword>
<keyword evidence="7 12" id="KW-0067">ATP-binding</keyword>
<dbReference type="PANTHER" id="PTHR10520">
    <property type="entry name" value="TRIFUNCTIONAL PURINE BIOSYNTHETIC PROTEIN ADENOSINE-3-RELATED"/>
    <property type="match status" value="1"/>
</dbReference>
<reference evidence="16 17" key="1">
    <citation type="submission" date="2023-12" db="EMBL/GenBank/DDBJ databases">
        <title>Sinomonas terricola sp. nov, isolated from litchi orchard soil in Guangdong, PR China.</title>
        <authorList>
            <person name="Jiaxin W."/>
            <person name="Yang Z."/>
            <person name="Honghui Z."/>
        </authorList>
    </citation>
    <scope>NUCLEOTIDE SEQUENCE [LARGE SCALE GENOMIC DNA]</scope>
    <source>
        <strain evidence="16 17">JGH33</strain>
    </source>
</reference>
<evidence type="ECO:0000256" key="7">
    <source>
        <dbReference type="ARBA" id="ARBA00022840"/>
    </source>
</evidence>
<evidence type="ECO:0000256" key="9">
    <source>
        <dbReference type="ARBA" id="ARBA00032931"/>
    </source>
</evidence>
<dbReference type="EC" id="6.3.3.1" evidence="3 12"/>
<dbReference type="Gene3D" id="3.30.1330.10">
    <property type="entry name" value="PurM-like, N-terminal domain"/>
    <property type="match status" value="1"/>
</dbReference>
<feature type="domain" description="PurM-like N-terminal" evidence="14">
    <location>
        <begin position="83"/>
        <end position="187"/>
    </location>
</feature>
<dbReference type="InterPro" id="IPR004733">
    <property type="entry name" value="PurM_cligase"/>
</dbReference>
<evidence type="ECO:0000256" key="6">
    <source>
        <dbReference type="ARBA" id="ARBA00022741"/>
    </source>
</evidence>
<dbReference type="NCBIfam" id="TIGR00878">
    <property type="entry name" value="purM"/>
    <property type="match status" value="1"/>
</dbReference>
<evidence type="ECO:0000313" key="16">
    <source>
        <dbReference type="EMBL" id="MEA5453919.1"/>
    </source>
</evidence>
<evidence type="ECO:0000256" key="8">
    <source>
        <dbReference type="ARBA" id="ARBA00031908"/>
    </source>
</evidence>
<dbReference type="CDD" id="cd02196">
    <property type="entry name" value="PurM"/>
    <property type="match status" value="1"/>
</dbReference>
<keyword evidence="5 12" id="KW-0436">Ligase</keyword>
<dbReference type="InterPro" id="IPR016188">
    <property type="entry name" value="PurM-like_N"/>
</dbReference>
<dbReference type="InterPro" id="IPR036676">
    <property type="entry name" value="PurM-like_C_sf"/>
</dbReference>
<evidence type="ECO:0000256" key="3">
    <source>
        <dbReference type="ARBA" id="ARBA00013047"/>
    </source>
</evidence>
<feature type="region of interest" description="Disordered" evidence="13">
    <location>
        <begin position="1"/>
        <end position="27"/>
    </location>
</feature>
<comment type="similarity">
    <text evidence="2 12">Belongs to the AIR synthase family.</text>
</comment>
<dbReference type="SUPFAM" id="SSF55326">
    <property type="entry name" value="PurM N-terminal domain-like"/>
    <property type="match status" value="1"/>
</dbReference>
<proteinExistence type="inferred from homology"/>
<dbReference type="Pfam" id="PF00586">
    <property type="entry name" value="AIRS"/>
    <property type="match status" value="1"/>
</dbReference>
<dbReference type="SUPFAM" id="SSF56042">
    <property type="entry name" value="PurM C-terminal domain-like"/>
    <property type="match status" value="1"/>
</dbReference>
<dbReference type="Proteomes" id="UP001304769">
    <property type="component" value="Unassembled WGS sequence"/>
</dbReference>
<dbReference type="GO" id="GO:0004641">
    <property type="term" value="F:phosphoribosylformylglycinamidine cyclo-ligase activity"/>
    <property type="evidence" value="ECO:0007669"/>
    <property type="project" value="UniProtKB-EC"/>
</dbReference>
<dbReference type="Gene3D" id="3.90.650.10">
    <property type="entry name" value="PurM-like C-terminal domain"/>
    <property type="match status" value="1"/>
</dbReference>
<name>A0ABU5T2N5_9MICC</name>
<evidence type="ECO:0000256" key="4">
    <source>
        <dbReference type="ARBA" id="ARBA00020367"/>
    </source>
</evidence>
<dbReference type="Pfam" id="PF02769">
    <property type="entry name" value="AIRS_C"/>
    <property type="match status" value="1"/>
</dbReference>
<keyword evidence="6 12" id="KW-0547">Nucleotide-binding</keyword>
<feature type="compositionally biased region" description="Pro residues" evidence="13">
    <location>
        <begin position="1"/>
        <end position="12"/>
    </location>
</feature>
<keyword evidence="12" id="KW-0963">Cytoplasm</keyword>
<evidence type="ECO:0000256" key="13">
    <source>
        <dbReference type="SAM" id="MobiDB-lite"/>
    </source>
</evidence>
<feature type="compositionally biased region" description="Polar residues" evidence="13">
    <location>
        <begin position="17"/>
        <end position="27"/>
    </location>
</feature>
<evidence type="ECO:0000259" key="14">
    <source>
        <dbReference type="Pfam" id="PF00586"/>
    </source>
</evidence>
<comment type="catalytic activity">
    <reaction evidence="11 12">
        <text>2-formamido-N(1)-(5-O-phospho-beta-D-ribosyl)acetamidine + ATP = 5-amino-1-(5-phospho-beta-D-ribosyl)imidazole + ADP + phosphate + H(+)</text>
        <dbReference type="Rhea" id="RHEA:23032"/>
        <dbReference type="ChEBI" id="CHEBI:15378"/>
        <dbReference type="ChEBI" id="CHEBI:30616"/>
        <dbReference type="ChEBI" id="CHEBI:43474"/>
        <dbReference type="ChEBI" id="CHEBI:137981"/>
        <dbReference type="ChEBI" id="CHEBI:147287"/>
        <dbReference type="ChEBI" id="CHEBI:456216"/>
        <dbReference type="EC" id="6.3.3.1"/>
    </reaction>
</comment>
<keyword evidence="12" id="KW-0658">Purine biosynthesis</keyword>
<evidence type="ECO:0000313" key="17">
    <source>
        <dbReference type="Proteomes" id="UP001304769"/>
    </source>
</evidence>